<dbReference type="Proteomes" id="UP001165422">
    <property type="component" value="Unassembled WGS sequence"/>
</dbReference>
<keyword evidence="1 2" id="KW-0238">DNA-binding</keyword>
<reference evidence="4" key="1">
    <citation type="submission" date="2021-11" db="EMBL/GenBank/DDBJ databases">
        <authorList>
            <person name="Qingchun L."/>
            <person name="Dong Z."/>
            <person name="Zongwei Q."/>
            <person name="Jia Z."/>
            <person name="Duotao L."/>
        </authorList>
    </citation>
    <scope>NUCLEOTIDE SEQUENCE</scope>
    <source>
        <strain evidence="4">WLY-B-L2</strain>
    </source>
</reference>
<evidence type="ECO:0000259" key="3">
    <source>
        <dbReference type="PROSITE" id="PS50977"/>
    </source>
</evidence>
<keyword evidence="5" id="KW-1185">Reference proteome</keyword>
<evidence type="ECO:0000313" key="5">
    <source>
        <dbReference type="Proteomes" id="UP001165422"/>
    </source>
</evidence>
<dbReference type="Gene3D" id="1.10.357.10">
    <property type="entry name" value="Tetracycline Repressor, domain 2"/>
    <property type="match status" value="1"/>
</dbReference>
<sequence>MNGYEKRTKQKKDSILEIATKLFIERGITNVSISEISTKAGVSQVSIYNYFGDKNNLAREAFISYIKQVVREYEELLDRDIPFSEKIEQIMCKKHNAILELSHSDFSQQAMEDKAFRQLYKEAASIQAQSVYGKFIQVGKKAGAIDPSLSDDALLTFLLSSASIMHQPDYYKKSIKYKENILNLFLYGLLGKHH</sequence>
<comment type="caution">
    <text evidence="4">The sequence shown here is derived from an EMBL/GenBank/DDBJ whole genome shotgun (WGS) entry which is preliminary data.</text>
</comment>
<proteinExistence type="predicted"/>
<name>A0ABS8N994_9CLOT</name>
<evidence type="ECO:0000256" key="1">
    <source>
        <dbReference type="ARBA" id="ARBA00023125"/>
    </source>
</evidence>
<organism evidence="4 5">
    <name type="scientific">Clostridium aromativorans</name>
    <dbReference type="NCBI Taxonomy" id="2836848"/>
    <lineage>
        <taxon>Bacteria</taxon>
        <taxon>Bacillati</taxon>
        <taxon>Bacillota</taxon>
        <taxon>Clostridia</taxon>
        <taxon>Eubacteriales</taxon>
        <taxon>Clostridiaceae</taxon>
        <taxon>Clostridium</taxon>
    </lineage>
</organism>
<dbReference type="PRINTS" id="PR00455">
    <property type="entry name" value="HTHTETR"/>
</dbReference>
<dbReference type="InterPro" id="IPR001647">
    <property type="entry name" value="HTH_TetR"/>
</dbReference>
<dbReference type="PROSITE" id="PS50977">
    <property type="entry name" value="HTH_TETR_2"/>
    <property type="match status" value="1"/>
</dbReference>
<evidence type="ECO:0000256" key="2">
    <source>
        <dbReference type="PROSITE-ProRule" id="PRU00335"/>
    </source>
</evidence>
<dbReference type="EMBL" id="JAJJPB010000025">
    <property type="protein sequence ID" value="MCC9296221.1"/>
    <property type="molecule type" value="Genomic_DNA"/>
</dbReference>
<feature type="domain" description="HTH tetR-type" evidence="3">
    <location>
        <begin position="9"/>
        <end position="69"/>
    </location>
</feature>
<dbReference type="SUPFAM" id="SSF46689">
    <property type="entry name" value="Homeodomain-like"/>
    <property type="match status" value="1"/>
</dbReference>
<dbReference type="PANTHER" id="PTHR43479:SF21">
    <property type="entry name" value="TRANSCRIPTIONAL REGULATOR, TETR FAMILY"/>
    <property type="match status" value="1"/>
</dbReference>
<protein>
    <submittedName>
        <fullName evidence="4">TetR/AcrR family transcriptional regulator</fullName>
    </submittedName>
</protein>
<gene>
    <name evidence="4" type="ORF">LN736_15285</name>
</gene>
<accession>A0ABS8N994</accession>
<dbReference type="InterPro" id="IPR050624">
    <property type="entry name" value="HTH-type_Tx_Regulator"/>
</dbReference>
<dbReference type="Pfam" id="PF00440">
    <property type="entry name" value="TetR_N"/>
    <property type="match status" value="1"/>
</dbReference>
<dbReference type="InterPro" id="IPR009057">
    <property type="entry name" value="Homeodomain-like_sf"/>
</dbReference>
<evidence type="ECO:0000313" key="4">
    <source>
        <dbReference type="EMBL" id="MCC9296221.1"/>
    </source>
</evidence>
<feature type="DNA-binding region" description="H-T-H motif" evidence="2">
    <location>
        <begin position="32"/>
        <end position="51"/>
    </location>
</feature>
<dbReference type="RefSeq" id="WP_190972211.1">
    <property type="nucleotide sequence ID" value="NZ_JAJJPB010000025.1"/>
</dbReference>
<dbReference type="PANTHER" id="PTHR43479">
    <property type="entry name" value="ACREF/ENVCD OPERON REPRESSOR-RELATED"/>
    <property type="match status" value="1"/>
</dbReference>